<dbReference type="Pfam" id="PF02485">
    <property type="entry name" value="Branch"/>
    <property type="match status" value="1"/>
</dbReference>
<dbReference type="PANTHER" id="PTHR45719">
    <property type="entry name" value="GLYCOSYLTRANSFERASE"/>
    <property type="match status" value="1"/>
</dbReference>
<comment type="caution">
    <text evidence="6">The sequence shown here is derived from an EMBL/GenBank/DDBJ whole genome shotgun (WGS) entry which is preliminary data.</text>
</comment>
<proteinExistence type="predicted"/>
<gene>
    <name evidence="6" type="ORF">I4I82_08490</name>
</gene>
<dbReference type="InterPro" id="IPR003406">
    <property type="entry name" value="Glyco_trans_14"/>
</dbReference>
<dbReference type="Proteomes" id="UP000694300">
    <property type="component" value="Unassembled WGS sequence"/>
</dbReference>
<organism evidence="6 7">
    <name type="scientific">Pseudonocardia oceani</name>
    <dbReference type="NCBI Taxonomy" id="2792013"/>
    <lineage>
        <taxon>Bacteria</taxon>
        <taxon>Bacillati</taxon>
        <taxon>Actinomycetota</taxon>
        <taxon>Actinomycetes</taxon>
        <taxon>Pseudonocardiales</taxon>
        <taxon>Pseudonocardiaceae</taxon>
        <taxon>Pseudonocardia</taxon>
    </lineage>
</organism>
<keyword evidence="7" id="KW-1185">Reference proteome</keyword>
<dbReference type="RefSeq" id="WP_218595612.1">
    <property type="nucleotide sequence ID" value="NZ_JADQDE010000025.1"/>
</dbReference>
<accession>A0ABS6U658</accession>
<evidence type="ECO:0000256" key="4">
    <source>
        <dbReference type="ARBA" id="ARBA00023136"/>
    </source>
</evidence>
<evidence type="ECO:0000256" key="1">
    <source>
        <dbReference type="ARBA" id="ARBA00004606"/>
    </source>
</evidence>
<keyword evidence="5" id="KW-0325">Glycoprotein</keyword>
<comment type="subcellular location">
    <subcellularLocation>
        <location evidence="1">Membrane</location>
        <topology evidence="1">Single-pass type II membrane protein</topology>
    </subcellularLocation>
</comment>
<keyword evidence="4" id="KW-0472">Membrane</keyword>
<keyword evidence="2" id="KW-0328">Glycosyltransferase</keyword>
<evidence type="ECO:0000313" key="6">
    <source>
        <dbReference type="EMBL" id="MBW0127722.1"/>
    </source>
</evidence>
<dbReference type="EMBL" id="JADQDF010000001">
    <property type="protein sequence ID" value="MBW0127722.1"/>
    <property type="molecule type" value="Genomic_DNA"/>
</dbReference>
<sequence length="332" mass="37903">MRIAYFVTSYRSPDMLLRLLRTLRRADPGCVLVVHHDRFGSDLDEAVLDGLDVHLHTSDHPVVWGDMTLEAIRWRVLGWMLDHVEFDWTVLLSEQDYPLQPLPVLHERLASCGADAVLEADRLDDVPHLGRRREYQRRYLYRYTDLPRWAWVDRVPSAVRRRVAPARVLALRVLNRVQDVGRVYWFPEALELRTKVGLRPRRSPVGLGEPVWVGSTWYALSRPAVESLLDRVREHPELVRHFAATVIPVEAATQTLVGNDPRLVVENAPLHHIRWSRPASGRPDVFGLDDLDELLASGLPFARKFDADDAVLDALDAHVLGTPVPAAQQVLR</sequence>
<reference evidence="6 7" key="1">
    <citation type="submission" date="2020-11" db="EMBL/GenBank/DDBJ databases">
        <title>Pseudonocardia abyssalis sp. nov. and Pseudonocardia oceani sp. nov., description and phylogenomic analysis of two novel actinomycetes isolated from the deep Southern Ocean.</title>
        <authorList>
            <person name="Parra J."/>
        </authorList>
    </citation>
    <scope>NUCLEOTIDE SEQUENCE [LARGE SCALE GENOMIC DNA]</scope>
    <source>
        <strain evidence="7">KRD185</strain>
    </source>
</reference>
<dbReference type="InterPro" id="IPR044610">
    <property type="entry name" value="GLCAT14A/B/C"/>
</dbReference>
<evidence type="ECO:0008006" key="8">
    <source>
        <dbReference type="Google" id="ProtNLM"/>
    </source>
</evidence>
<evidence type="ECO:0000313" key="7">
    <source>
        <dbReference type="Proteomes" id="UP000694300"/>
    </source>
</evidence>
<evidence type="ECO:0000256" key="5">
    <source>
        <dbReference type="ARBA" id="ARBA00023180"/>
    </source>
</evidence>
<keyword evidence="3" id="KW-0808">Transferase</keyword>
<protein>
    <recommendedName>
        <fullName evidence="8">Core-2/I-Branching enzyme</fullName>
    </recommendedName>
</protein>
<evidence type="ECO:0000256" key="3">
    <source>
        <dbReference type="ARBA" id="ARBA00022679"/>
    </source>
</evidence>
<name>A0ABS6U658_9PSEU</name>
<dbReference type="PANTHER" id="PTHR45719:SF7">
    <property type="entry name" value="OS01G0201100 PROTEIN"/>
    <property type="match status" value="1"/>
</dbReference>
<evidence type="ECO:0000256" key="2">
    <source>
        <dbReference type="ARBA" id="ARBA00022676"/>
    </source>
</evidence>